<evidence type="ECO:0000259" key="7">
    <source>
        <dbReference type="Pfam" id="PF18052"/>
    </source>
</evidence>
<dbReference type="GO" id="GO:0042742">
    <property type="term" value="P:defense response to bacterium"/>
    <property type="evidence" value="ECO:0007669"/>
    <property type="project" value="UniProtKB-ARBA"/>
</dbReference>
<dbReference type="Proteomes" id="UP001140206">
    <property type="component" value="Chromosome 4"/>
</dbReference>
<dbReference type="Gene3D" id="1.10.8.430">
    <property type="entry name" value="Helical domain of apoptotic protease-activating factors"/>
    <property type="match status" value="1"/>
</dbReference>
<evidence type="ECO:0000256" key="4">
    <source>
        <dbReference type="ARBA" id="ARBA00022741"/>
    </source>
</evidence>
<dbReference type="Gene3D" id="3.40.50.300">
    <property type="entry name" value="P-loop containing nucleotide triphosphate hydrolases"/>
    <property type="match status" value="1"/>
</dbReference>
<dbReference type="PANTHER" id="PTHR23155:SF1205">
    <property type="entry name" value="DISEASE RESISTANCE PROTEIN RPM1"/>
    <property type="match status" value="1"/>
</dbReference>
<comment type="caution">
    <text evidence="10">The sequence shown here is derived from an EMBL/GenBank/DDBJ whole genome shotgun (WGS) entry which is preliminary data.</text>
</comment>
<organism evidence="10 11">
    <name type="scientific">Rhynchospora pubera</name>
    <dbReference type="NCBI Taxonomy" id="906938"/>
    <lineage>
        <taxon>Eukaryota</taxon>
        <taxon>Viridiplantae</taxon>
        <taxon>Streptophyta</taxon>
        <taxon>Embryophyta</taxon>
        <taxon>Tracheophyta</taxon>
        <taxon>Spermatophyta</taxon>
        <taxon>Magnoliopsida</taxon>
        <taxon>Liliopsida</taxon>
        <taxon>Poales</taxon>
        <taxon>Cyperaceae</taxon>
        <taxon>Cyperoideae</taxon>
        <taxon>Rhynchosporeae</taxon>
        <taxon>Rhynchospora</taxon>
    </lineage>
</organism>
<dbReference type="AlphaFoldDB" id="A0AAV8DEW3"/>
<dbReference type="InterPro" id="IPR058922">
    <property type="entry name" value="WHD_DRP"/>
</dbReference>
<evidence type="ECO:0000256" key="1">
    <source>
        <dbReference type="ARBA" id="ARBA00008894"/>
    </source>
</evidence>
<dbReference type="GO" id="GO:0009626">
    <property type="term" value="P:plant-type hypersensitive response"/>
    <property type="evidence" value="ECO:0007669"/>
    <property type="project" value="UniProtKB-ARBA"/>
</dbReference>
<keyword evidence="4" id="KW-0547">Nucleotide-binding</keyword>
<evidence type="ECO:0000259" key="9">
    <source>
        <dbReference type="Pfam" id="PF23598"/>
    </source>
</evidence>
<dbReference type="EMBL" id="JAMFTS010000004">
    <property type="protein sequence ID" value="KAJ4765936.1"/>
    <property type="molecule type" value="Genomic_DNA"/>
</dbReference>
<dbReference type="Gene3D" id="1.10.10.10">
    <property type="entry name" value="Winged helix-like DNA-binding domain superfamily/Winged helix DNA-binding domain"/>
    <property type="match status" value="1"/>
</dbReference>
<evidence type="ECO:0000256" key="3">
    <source>
        <dbReference type="ARBA" id="ARBA00022737"/>
    </source>
</evidence>
<feature type="domain" description="Disease resistance R13L4/SHOC-2-like LRR" evidence="9">
    <location>
        <begin position="544"/>
        <end position="892"/>
    </location>
</feature>
<dbReference type="FunFam" id="3.40.50.300:FF:001091">
    <property type="entry name" value="Probable disease resistance protein At1g61300"/>
    <property type="match status" value="1"/>
</dbReference>
<dbReference type="SUPFAM" id="SSF52058">
    <property type="entry name" value="L domain-like"/>
    <property type="match status" value="1"/>
</dbReference>
<dbReference type="PANTHER" id="PTHR23155">
    <property type="entry name" value="DISEASE RESISTANCE PROTEIN RP"/>
    <property type="match status" value="1"/>
</dbReference>
<dbReference type="Pfam" id="PF23598">
    <property type="entry name" value="LRR_14"/>
    <property type="match status" value="1"/>
</dbReference>
<evidence type="ECO:0000313" key="10">
    <source>
        <dbReference type="EMBL" id="KAJ4765936.1"/>
    </source>
</evidence>
<dbReference type="InterPro" id="IPR042197">
    <property type="entry name" value="Apaf_helical"/>
</dbReference>
<reference evidence="10" key="1">
    <citation type="submission" date="2022-08" db="EMBL/GenBank/DDBJ databases">
        <authorList>
            <person name="Marques A."/>
        </authorList>
    </citation>
    <scope>NUCLEOTIDE SEQUENCE</scope>
    <source>
        <strain evidence="10">RhyPub2mFocal</strain>
        <tissue evidence="10">Leaves</tissue>
    </source>
</reference>
<dbReference type="GO" id="GO:0002758">
    <property type="term" value="P:innate immune response-activating signaling pathway"/>
    <property type="evidence" value="ECO:0007669"/>
    <property type="project" value="UniProtKB-ARBA"/>
</dbReference>
<protein>
    <submittedName>
        <fullName evidence="10">Disease resistance protein (CC-NBS-LRR class) family</fullName>
    </submittedName>
</protein>
<proteinExistence type="inferred from homology"/>
<dbReference type="InterPro" id="IPR038005">
    <property type="entry name" value="RX-like_CC"/>
</dbReference>
<keyword evidence="2" id="KW-0433">Leucine-rich repeat</keyword>
<dbReference type="InterPro" id="IPR027417">
    <property type="entry name" value="P-loop_NTPase"/>
</dbReference>
<name>A0AAV8DEW3_9POAL</name>
<dbReference type="InterPro" id="IPR055414">
    <property type="entry name" value="LRR_R13L4/SHOC2-like"/>
</dbReference>
<keyword evidence="5" id="KW-0611">Plant defense</keyword>
<dbReference type="Gene3D" id="1.20.5.4130">
    <property type="match status" value="1"/>
</dbReference>
<dbReference type="PRINTS" id="PR00364">
    <property type="entry name" value="DISEASERSIST"/>
</dbReference>
<dbReference type="InterPro" id="IPR036388">
    <property type="entry name" value="WH-like_DNA-bd_sf"/>
</dbReference>
<dbReference type="Gene3D" id="3.80.10.10">
    <property type="entry name" value="Ribonuclease Inhibitor"/>
    <property type="match status" value="1"/>
</dbReference>
<dbReference type="Pfam" id="PF23559">
    <property type="entry name" value="WHD_DRP"/>
    <property type="match status" value="1"/>
</dbReference>
<sequence>MAEVLLGDVLRKLANFAVDKAIEKALSLYGIREEVEKLSRELNFIGAFIEDADRKYIVEERQKQLVKHIIDIAYDIEDAIDIFHSECPEKLPGIRGRLGWLPKKISKIPFLHQFQQEIKKIQNRISEIKQFRETYGITTLGEDKIPPSNPQPIPIVDDSEVVGFDTHRDNVVKCLLDEAYKSLAVVSIVGSGGLGKTTLARKVYNSGDVSKYFGKSIWITISQACDLLKTLQKIAKDLNIFSSNTEDESELAIKIRESLEEKKRYLIVFDDVWAENLWEKIKNVMPDKSNGSRVLITTRFENVAKMADTKYDPYVIPTLDDEQSLNLFLRKAIPKKHQSPDGPTDDFRSLAKKFITKCKGLPLALVVLGSLLSTKPYDICEWKRFLDTMSWQVDGSKCIDAIATSYEYLPLAKKLCFLYFAAYPEDAEIETKHLLRIWVAERLIPQEDTRTLEETAMCFLEDLVQRSMVQVSRKIYDGSIECCRVHDVLRDLAIQKAKEMNFLVVCSKPDDWKSCNKARRLAINCSSDVNELTKLMNDYANPNIRSLLLFRKSLKLDCSKYRVLRVLGSMIWGYVRSDEKVVLQKFKGLPHLRYLKLYSEIEGKEREFGKWIRGMKYLETLDLEFSSHGDLSKWIWQVKTLRHVILFFGYTTQGPPASVDLRNLQTLAYVHYSESRQTSGSPNITGVRVLIIEVHEMCFSKEELITLLNKLKQLVHLDIRGISCIALGKIIWKDLPFYKHLKCLRIVEKSEIFNDDGNEGVSPANDDGSKTLVLSDDTFPPHLTNLDLIGFEFVSDPMSMLQKLQNLISLAITGPNKENVLSWSFRCSTKGFKRLEDLWMSNLKMDEWEIESGAMPMLKRLNVIDCDPLRVPLELVHLPSLEYLYWTTRVETNKDMIRSIHEQRPEISIN</sequence>
<feature type="domain" description="Disease resistance protein winged helix" evidence="8">
    <location>
        <begin position="423"/>
        <end position="493"/>
    </location>
</feature>
<dbReference type="Pfam" id="PF18052">
    <property type="entry name" value="Rx_N"/>
    <property type="match status" value="1"/>
</dbReference>
<evidence type="ECO:0000256" key="2">
    <source>
        <dbReference type="ARBA" id="ARBA00022614"/>
    </source>
</evidence>
<evidence type="ECO:0000259" key="8">
    <source>
        <dbReference type="Pfam" id="PF23559"/>
    </source>
</evidence>
<evidence type="ECO:0000259" key="6">
    <source>
        <dbReference type="Pfam" id="PF00931"/>
    </source>
</evidence>
<accession>A0AAV8DEW3</accession>
<dbReference type="InterPro" id="IPR032675">
    <property type="entry name" value="LRR_dom_sf"/>
</dbReference>
<evidence type="ECO:0000256" key="5">
    <source>
        <dbReference type="ARBA" id="ARBA00022821"/>
    </source>
</evidence>
<dbReference type="Pfam" id="PF00931">
    <property type="entry name" value="NB-ARC"/>
    <property type="match status" value="1"/>
</dbReference>
<dbReference type="GO" id="GO:0043531">
    <property type="term" value="F:ADP binding"/>
    <property type="evidence" value="ECO:0007669"/>
    <property type="project" value="InterPro"/>
</dbReference>
<gene>
    <name evidence="10" type="ORF">LUZ62_076311</name>
</gene>
<feature type="domain" description="Disease resistance N-terminal" evidence="7">
    <location>
        <begin position="6"/>
        <end position="85"/>
    </location>
</feature>
<dbReference type="FunFam" id="1.10.10.10:FF:000322">
    <property type="entry name" value="Probable disease resistance protein At1g63360"/>
    <property type="match status" value="1"/>
</dbReference>
<dbReference type="CDD" id="cd14798">
    <property type="entry name" value="RX-CC_like"/>
    <property type="match status" value="1"/>
</dbReference>
<keyword evidence="11" id="KW-1185">Reference proteome</keyword>
<dbReference type="InterPro" id="IPR002182">
    <property type="entry name" value="NB-ARC"/>
</dbReference>
<feature type="domain" description="NB-ARC" evidence="6">
    <location>
        <begin position="166"/>
        <end position="336"/>
    </location>
</feature>
<evidence type="ECO:0000313" key="11">
    <source>
        <dbReference type="Proteomes" id="UP001140206"/>
    </source>
</evidence>
<keyword evidence="3" id="KW-0677">Repeat</keyword>
<dbReference type="InterPro" id="IPR044974">
    <property type="entry name" value="Disease_R_plants"/>
</dbReference>
<comment type="similarity">
    <text evidence="1">Belongs to the disease resistance NB-LRR family.</text>
</comment>
<dbReference type="InterPro" id="IPR041118">
    <property type="entry name" value="Rx_N"/>
</dbReference>
<dbReference type="SUPFAM" id="SSF52540">
    <property type="entry name" value="P-loop containing nucleoside triphosphate hydrolases"/>
    <property type="match status" value="1"/>
</dbReference>